<evidence type="ECO:0000259" key="4">
    <source>
        <dbReference type="PROSITE" id="PS51900"/>
    </source>
</evidence>
<protein>
    <submittedName>
        <fullName evidence="5">Site-specific recombinase XerD</fullName>
    </submittedName>
</protein>
<dbReference type="PROSITE" id="PS51900">
    <property type="entry name" value="CB"/>
    <property type="match status" value="1"/>
</dbReference>
<dbReference type="OrthoDB" id="9801717at2"/>
<dbReference type="InterPro" id="IPR044068">
    <property type="entry name" value="CB"/>
</dbReference>
<evidence type="ECO:0000256" key="1">
    <source>
        <dbReference type="ARBA" id="ARBA00008857"/>
    </source>
</evidence>
<reference evidence="5 6" key="1">
    <citation type="submission" date="2015-09" db="EMBL/GenBank/DDBJ databases">
        <authorList>
            <consortium name="Pathogen Informatics"/>
        </authorList>
    </citation>
    <scope>NUCLEOTIDE SEQUENCE [LARGE SCALE GENOMIC DNA]</scope>
    <source>
        <strain evidence="5 6">2789STDY5834968</strain>
    </source>
</reference>
<dbReference type="GO" id="GO:0015074">
    <property type="term" value="P:DNA integration"/>
    <property type="evidence" value="ECO:0007669"/>
    <property type="project" value="InterPro"/>
</dbReference>
<evidence type="ECO:0000256" key="2">
    <source>
        <dbReference type="ARBA" id="ARBA00023125"/>
    </source>
</evidence>
<proteinExistence type="inferred from homology"/>
<dbReference type="Pfam" id="PF13495">
    <property type="entry name" value="Phage_int_SAM_4"/>
    <property type="match status" value="1"/>
</dbReference>
<dbReference type="GO" id="GO:0003677">
    <property type="term" value="F:DNA binding"/>
    <property type="evidence" value="ECO:0007669"/>
    <property type="project" value="UniProtKB-UniRule"/>
</dbReference>
<evidence type="ECO:0000313" key="6">
    <source>
        <dbReference type="Proteomes" id="UP000095673"/>
    </source>
</evidence>
<gene>
    <name evidence="5" type="ORF">ERS852580_02877</name>
</gene>
<dbReference type="Gene3D" id="1.10.150.130">
    <property type="match status" value="1"/>
</dbReference>
<keyword evidence="2 3" id="KW-0238">DNA-binding</keyword>
<dbReference type="Proteomes" id="UP000095673">
    <property type="component" value="Unassembled WGS sequence"/>
</dbReference>
<sequence length="149" mass="17565">MTLRFKEDTNMNEPIISEILQDMLPVLDNSQLAKLKGVLEHKLWNAEIVYKTVEDSFDKSNEEFTELFISAKRVEGCSLKTLRYYLATINKMTNTVGKHITKITTEDLRKYLSDYHEENNCSKSNIDNIRRILSSFFSWLEDEDYILKR</sequence>
<dbReference type="InterPro" id="IPR010998">
    <property type="entry name" value="Integrase_recombinase_N"/>
</dbReference>
<dbReference type="AlphaFoldDB" id="A0A173VEM6"/>
<comment type="similarity">
    <text evidence="1">Belongs to the 'phage' integrase family.</text>
</comment>
<evidence type="ECO:0000256" key="3">
    <source>
        <dbReference type="PROSITE-ProRule" id="PRU01248"/>
    </source>
</evidence>
<dbReference type="InterPro" id="IPR004107">
    <property type="entry name" value="Integrase_SAM-like_N"/>
</dbReference>
<organism evidence="5 6">
    <name type="scientific">Agathobacter rectalis</name>
    <dbReference type="NCBI Taxonomy" id="39491"/>
    <lineage>
        <taxon>Bacteria</taxon>
        <taxon>Bacillati</taxon>
        <taxon>Bacillota</taxon>
        <taxon>Clostridia</taxon>
        <taxon>Lachnospirales</taxon>
        <taxon>Lachnospiraceae</taxon>
        <taxon>Agathobacter</taxon>
    </lineage>
</organism>
<dbReference type="SUPFAM" id="SSF56349">
    <property type="entry name" value="DNA breaking-rejoining enzymes"/>
    <property type="match status" value="1"/>
</dbReference>
<name>A0A173VEM6_9FIRM</name>
<accession>A0A173VEM6</accession>
<dbReference type="InterPro" id="IPR011010">
    <property type="entry name" value="DNA_brk_join_enz"/>
</dbReference>
<feature type="domain" description="Core-binding (CB)" evidence="4">
    <location>
        <begin position="59"/>
        <end position="141"/>
    </location>
</feature>
<evidence type="ECO:0000313" key="5">
    <source>
        <dbReference type="EMBL" id="CUN24645.1"/>
    </source>
</evidence>
<dbReference type="EMBL" id="CYXM01000016">
    <property type="protein sequence ID" value="CUN24645.1"/>
    <property type="molecule type" value="Genomic_DNA"/>
</dbReference>